<protein>
    <submittedName>
        <fullName evidence="1">Uncharacterized protein</fullName>
    </submittedName>
</protein>
<dbReference type="EMBL" id="CP157947">
    <property type="protein sequence ID" value="XBS70861.1"/>
    <property type="molecule type" value="Genomic_DNA"/>
</dbReference>
<gene>
    <name evidence="1" type="ORF">ABK905_07235</name>
</gene>
<reference evidence="1" key="1">
    <citation type="submission" date="2024-06" db="EMBL/GenBank/DDBJ databases">
        <authorList>
            <person name="Coelho C."/>
            <person name="Bento M."/>
            <person name="Garcia E."/>
            <person name="Camelo A."/>
            <person name="Brandao I."/>
            <person name="Espirito Santo C."/>
            <person name="Trovao J."/>
            <person name="Verissimo A."/>
            <person name="Costa J."/>
            <person name="Tiago I."/>
        </authorList>
    </citation>
    <scope>NUCLEOTIDE SEQUENCE</scope>
    <source>
        <strain evidence="1">KWT182</strain>
    </source>
</reference>
<evidence type="ECO:0000313" key="1">
    <source>
        <dbReference type="EMBL" id="XBS70861.1"/>
    </source>
</evidence>
<accession>A0AAU7QF99</accession>
<organism evidence="1">
    <name type="scientific">Acerihabitans sp. KWT182</name>
    <dbReference type="NCBI Taxonomy" id="3157919"/>
    <lineage>
        <taxon>Bacteria</taxon>
        <taxon>Pseudomonadati</taxon>
        <taxon>Pseudomonadota</taxon>
        <taxon>Gammaproteobacteria</taxon>
        <taxon>Enterobacterales</taxon>
        <taxon>Pectobacteriaceae</taxon>
        <taxon>Acerihabitans</taxon>
    </lineage>
</organism>
<proteinExistence type="predicted"/>
<sequence length="97" mass="11255">MSVHNIDGLFNHHINQCVSTATSSDEVNNSEKSRIIYTESCDDLITFEKEFYHLYLKQTYDDLLSIAYQAGFAGKFTLEIDYFMLLISRPDNIAYKK</sequence>
<dbReference type="AlphaFoldDB" id="A0AAU7QF99"/>
<name>A0AAU7QF99_9GAMM</name>